<dbReference type="STRING" id="63057.A0A2P5CGY1"/>
<name>A0A2P5CGY1_TREOI</name>
<dbReference type="PANTHER" id="PTHR46288">
    <property type="entry name" value="PHORBOL-ESTER/DAG-TYPE DOMAIN-CONTAINING PROTEIN"/>
    <property type="match status" value="1"/>
</dbReference>
<dbReference type="AlphaFoldDB" id="A0A2P5CGY1"/>
<gene>
    <name evidence="3" type="ORF">TorRG33x02_285000</name>
</gene>
<dbReference type="Proteomes" id="UP000237000">
    <property type="component" value="Unassembled WGS sequence"/>
</dbReference>
<dbReference type="InterPro" id="IPR004146">
    <property type="entry name" value="DC1"/>
</dbReference>
<dbReference type="InterPro" id="IPR046349">
    <property type="entry name" value="C1-like_sf"/>
</dbReference>
<feature type="domain" description="DC1" evidence="2">
    <location>
        <begin position="64"/>
        <end position="110"/>
    </location>
</feature>
<dbReference type="SUPFAM" id="SSF57889">
    <property type="entry name" value="Cysteine-rich domain"/>
    <property type="match status" value="2"/>
</dbReference>
<dbReference type="Pfam" id="PF03107">
    <property type="entry name" value="C1_2"/>
    <property type="match status" value="3"/>
</dbReference>
<protein>
    <submittedName>
        <fullName evidence="3">Zinc finger, RING/FYVE/PHD-type</fullName>
    </submittedName>
</protein>
<sequence>MEIQHFFHEKHLMLLRHGKTTDDQKNICGICARSDIEAPFYACDLCGYYLHKSCAELPRLLNHFFHPSHPLKLYTRNYKNYHCHSCHRPLSNPPYFYCAECNFKMHVECAMMPPISYTEVEQKEIIQHFSHQHLLPLVEIDNKDEIDCWGCQSTICSGDRAYGCTNCEYFLHESCAKLPREIQHPYHRCHGLLALQIMHFQFQCKLCTKSYEIAFTFKCEKCRLQLCVKCSAMRGTIKYIAHVHCVTSEIIKALTRDLRDVELKTLGEDIWKSAQDAAKLEEEQDNSLLTLKDVINALTVTELDLLMAFYKWDNASSKNKGRLEKSPQSKLRDEDVNRILELSCFTNVEFKKFFDELRAYFNHNQRRLELNSSDLRLKIKLVKGYKVPFTLAPVLKTLLGNCGDVSSWSESTKEWKSIVYYILCLVLKRMSITKVGDITRNLLQEWYFHLRFVEFCKFKIGFALAHLERLVRAFLGLEAKRLEDEIPTMLNRKMAKLQQEMEDVKSKLKKCEEYNEGSCAKSDFMNKCLNEASELRWNNAYEGLFTDPQGASPDYDLWESGMNIS</sequence>
<dbReference type="EMBL" id="JXTC01000366">
    <property type="protein sequence ID" value="PON60278.1"/>
    <property type="molecule type" value="Genomic_DNA"/>
</dbReference>
<organism evidence="3 4">
    <name type="scientific">Trema orientale</name>
    <name type="common">Charcoal tree</name>
    <name type="synonym">Celtis orientalis</name>
    <dbReference type="NCBI Taxonomy" id="63057"/>
    <lineage>
        <taxon>Eukaryota</taxon>
        <taxon>Viridiplantae</taxon>
        <taxon>Streptophyta</taxon>
        <taxon>Embryophyta</taxon>
        <taxon>Tracheophyta</taxon>
        <taxon>Spermatophyta</taxon>
        <taxon>Magnoliopsida</taxon>
        <taxon>eudicotyledons</taxon>
        <taxon>Gunneridae</taxon>
        <taxon>Pentapetalae</taxon>
        <taxon>rosids</taxon>
        <taxon>fabids</taxon>
        <taxon>Rosales</taxon>
        <taxon>Cannabaceae</taxon>
        <taxon>Trema</taxon>
    </lineage>
</organism>
<comment type="caution">
    <text evidence="3">The sequence shown here is derived from an EMBL/GenBank/DDBJ whole genome shotgun (WGS) entry which is preliminary data.</text>
</comment>
<evidence type="ECO:0000256" key="1">
    <source>
        <dbReference type="ARBA" id="ARBA00022737"/>
    </source>
</evidence>
<dbReference type="OrthoDB" id="1180078at2759"/>
<proteinExistence type="predicted"/>
<reference evidence="4" key="1">
    <citation type="submission" date="2016-06" db="EMBL/GenBank/DDBJ databases">
        <title>Parallel loss of symbiosis genes in relatives of nitrogen-fixing non-legume Parasponia.</title>
        <authorList>
            <person name="Van Velzen R."/>
            <person name="Holmer R."/>
            <person name="Bu F."/>
            <person name="Rutten L."/>
            <person name="Van Zeijl A."/>
            <person name="Liu W."/>
            <person name="Santuari L."/>
            <person name="Cao Q."/>
            <person name="Sharma T."/>
            <person name="Shen D."/>
            <person name="Roswanjaya Y."/>
            <person name="Wardhani T."/>
            <person name="Kalhor M.S."/>
            <person name="Jansen J."/>
            <person name="Van den Hoogen J."/>
            <person name="Gungor B."/>
            <person name="Hartog M."/>
            <person name="Hontelez J."/>
            <person name="Verver J."/>
            <person name="Yang W.-C."/>
            <person name="Schijlen E."/>
            <person name="Repin R."/>
            <person name="Schilthuizen M."/>
            <person name="Schranz E."/>
            <person name="Heidstra R."/>
            <person name="Miyata K."/>
            <person name="Fedorova E."/>
            <person name="Kohlen W."/>
            <person name="Bisseling T."/>
            <person name="Smit S."/>
            <person name="Geurts R."/>
        </authorList>
    </citation>
    <scope>NUCLEOTIDE SEQUENCE [LARGE SCALE GENOMIC DNA]</scope>
    <source>
        <strain evidence="4">cv. RG33-2</strain>
    </source>
</reference>
<accession>A0A2P5CGY1</accession>
<evidence type="ECO:0000259" key="2">
    <source>
        <dbReference type="Pfam" id="PF03107"/>
    </source>
</evidence>
<dbReference type="InterPro" id="IPR013083">
    <property type="entry name" value="Znf_RING/FYVE/PHD"/>
</dbReference>
<dbReference type="PANTHER" id="PTHR46288:SF27">
    <property type="entry name" value="CYSTEINE_HISTIDINE-RICH C1 DOMAIN FAMILY PROTEIN"/>
    <property type="match status" value="1"/>
</dbReference>
<feature type="domain" description="DC1" evidence="2">
    <location>
        <begin position="6"/>
        <end position="55"/>
    </location>
</feature>
<evidence type="ECO:0000313" key="3">
    <source>
        <dbReference type="EMBL" id="PON60278.1"/>
    </source>
</evidence>
<dbReference type="Gene3D" id="3.30.40.10">
    <property type="entry name" value="Zinc/RING finger domain, C3HC4 (zinc finger)"/>
    <property type="match status" value="1"/>
</dbReference>
<keyword evidence="4" id="KW-1185">Reference proteome</keyword>
<dbReference type="InParanoid" id="A0A2P5CGY1"/>
<feature type="domain" description="DC1" evidence="2">
    <location>
        <begin position="129"/>
        <end position="176"/>
    </location>
</feature>
<evidence type="ECO:0000313" key="4">
    <source>
        <dbReference type="Proteomes" id="UP000237000"/>
    </source>
</evidence>
<keyword evidence="1" id="KW-0677">Repeat</keyword>